<keyword evidence="3" id="KW-0812">Transmembrane</keyword>
<comment type="caution">
    <text evidence="4">The sequence shown here is derived from an EMBL/GenBank/DDBJ whole genome shotgun (WGS) entry which is preliminary data.</text>
</comment>
<evidence type="ECO:0000256" key="3">
    <source>
        <dbReference type="SAM" id="Phobius"/>
    </source>
</evidence>
<protein>
    <recommendedName>
        <fullName evidence="6">Dehydrogenase/reductase SDR family member 7</fullName>
    </recommendedName>
</protein>
<dbReference type="PANTHER" id="PTHR44269:SF1">
    <property type="entry name" value="DEHYDROGENASE_REDUCTASE SDR FAMILY MEMBER 7"/>
    <property type="match status" value="1"/>
</dbReference>
<accession>A0ABD0Z1E2</accession>
<gene>
    <name evidence="4" type="ORF">AAG570_010941</name>
</gene>
<keyword evidence="5" id="KW-1185">Reference proteome</keyword>
<dbReference type="PRINTS" id="PR00080">
    <property type="entry name" value="SDRFAMILY"/>
</dbReference>
<dbReference type="Proteomes" id="UP001558652">
    <property type="component" value="Unassembled WGS sequence"/>
</dbReference>
<evidence type="ECO:0000256" key="1">
    <source>
        <dbReference type="ARBA" id="ARBA00023002"/>
    </source>
</evidence>
<evidence type="ECO:0000256" key="2">
    <source>
        <dbReference type="RuleBase" id="RU000363"/>
    </source>
</evidence>
<sequence length="328" mass="36371">MDFFTLVGLLVTLYLFVYIVSLAVTDCDLGLLWASHFREKPEILKGKVVWITGASSGIGAFLAVEMAKNGAKVVLSGRSVANLKRVRENCIAAGSNATSLMVLPFDVTDFADHERLFLQVVQHFGKLDILVNNAGRSQRAIWENIELDVDKEMFDLNVFSVISLSRIAVNYFEKQQTRGHLVVMSSLAGVFGAPFSGTYTATKHAIHGYFKSLMTEKLGGNIDVTLLCPGPVFSNLLQQCFTSEKGKVFGQHMRPTDKRMPTERCAQLCAIAIANKLDEAWIGIFPVVPLCYVLVYFPNIAKKISIFVGAKQIQDLRDSRQTIKEKPN</sequence>
<name>A0ABD0Z1E2_9HEMI</name>
<dbReference type="Gene3D" id="3.40.50.720">
    <property type="entry name" value="NAD(P)-binding Rossmann-like Domain"/>
    <property type="match status" value="1"/>
</dbReference>
<dbReference type="Pfam" id="PF00106">
    <property type="entry name" value="adh_short"/>
    <property type="match status" value="1"/>
</dbReference>
<evidence type="ECO:0000313" key="4">
    <source>
        <dbReference type="EMBL" id="KAL1131323.1"/>
    </source>
</evidence>
<keyword evidence="1" id="KW-0560">Oxidoreductase</keyword>
<dbReference type="InterPro" id="IPR036291">
    <property type="entry name" value="NAD(P)-bd_dom_sf"/>
</dbReference>
<evidence type="ECO:0008006" key="6">
    <source>
        <dbReference type="Google" id="ProtNLM"/>
    </source>
</evidence>
<dbReference type="InterPro" id="IPR002347">
    <property type="entry name" value="SDR_fam"/>
</dbReference>
<dbReference type="GO" id="GO:0016491">
    <property type="term" value="F:oxidoreductase activity"/>
    <property type="evidence" value="ECO:0007669"/>
    <property type="project" value="UniProtKB-KW"/>
</dbReference>
<dbReference type="SUPFAM" id="SSF51735">
    <property type="entry name" value="NAD(P)-binding Rossmann-fold domains"/>
    <property type="match status" value="1"/>
</dbReference>
<organism evidence="4 5">
    <name type="scientific">Ranatra chinensis</name>
    <dbReference type="NCBI Taxonomy" id="642074"/>
    <lineage>
        <taxon>Eukaryota</taxon>
        <taxon>Metazoa</taxon>
        <taxon>Ecdysozoa</taxon>
        <taxon>Arthropoda</taxon>
        <taxon>Hexapoda</taxon>
        <taxon>Insecta</taxon>
        <taxon>Pterygota</taxon>
        <taxon>Neoptera</taxon>
        <taxon>Paraneoptera</taxon>
        <taxon>Hemiptera</taxon>
        <taxon>Heteroptera</taxon>
        <taxon>Panheteroptera</taxon>
        <taxon>Nepomorpha</taxon>
        <taxon>Nepidae</taxon>
        <taxon>Ranatrinae</taxon>
        <taxon>Ranatra</taxon>
    </lineage>
</organism>
<proteinExistence type="inferred from homology"/>
<keyword evidence="3" id="KW-1133">Transmembrane helix</keyword>
<dbReference type="EMBL" id="JBFDAA010000006">
    <property type="protein sequence ID" value="KAL1131323.1"/>
    <property type="molecule type" value="Genomic_DNA"/>
</dbReference>
<dbReference type="InterPro" id="IPR020904">
    <property type="entry name" value="Sc_DH/Rdtase_CS"/>
</dbReference>
<feature type="transmembrane region" description="Helical" evidence="3">
    <location>
        <begin position="6"/>
        <end position="27"/>
    </location>
</feature>
<comment type="similarity">
    <text evidence="2">Belongs to the short-chain dehydrogenases/reductases (SDR) family.</text>
</comment>
<reference evidence="4 5" key="1">
    <citation type="submission" date="2024-07" db="EMBL/GenBank/DDBJ databases">
        <title>Chromosome-level genome assembly of the water stick insect Ranatra chinensis (Heteroptera: Nepidae).</title>
        <authorList>
            <person name="Liu X."/>
        </authorList>
    </citation>
    <scope>NUCLEOTIDE SEQUENCE [LARGE SCALE GENOMIC DNA]</scope>
    <source>
        <strain evidence="4">Cailab_2021Rc</strain>
        <tissue evidence="4">Muscle</tissue>
    </source>
</reference>
<dbReference type="PROSITE" id="PS00061">
    <property type="entry name" value="ADH_SHORT"/>
    <property type="match status" value="1"/>
</dbReference>
<dbReference type="AlphaFoldDB" id="A0ABD0Z1E2"/>
<feature type="transmembrane region" description="Helical" evidence="3">
    <location>
        <begin position="280"/>
        <end position="297"/>
    </location>
</feature>
<dbReference type="InterPro" id="IPR053011">
    <property type="entry name" value="SDR_family_member_7"/>
</dbReference>
<evidence type="ECO:0000313" key="5">
    <source>
        <dbReference type="Proteomes" id="UP001558652"/>
    </source>
</evidence>
<keyword evidence="3" id="KW-0472">Membrane</keyword>
<dbReference type="PRINTS" id="PR00081">
    <property type="entry name" value="GDHRDH"/>
</dbReference>
<dbReference type="PANTHER" id="PTHR44269">
    <property type="entry name" value="DEHYDROGENASE/REDUCTASE SDR FAMILY MEMBER 7-RELATED"/>
    <property type="match status" value="1"/>
</dbReference>
<feature type="transmembrane region" description="Helical" evidence="3">
    <location>
        <begin position="48"/>
        <end position="67"/>
    </location>
</feature>